<dbReference type="Proteomes" id="UP001345219">
    <property type="component" value="Chromosome 14"/>
</dbReference>
<dbReference type="EMBL" id="JAXIOK010000002">
    <property type="protein sequence ID" value="KAK4777737.1"/>
    <property type="molecule type" value="Genomic_DNA"/>
</dbReference>
<reference evidence="1 2" key="1">
    <citation type="journal article" date="2023" name="Hortic Res">
        <title>Pangenome of water caltrop reveals structural variations and asymmetric subgenome divergence after allopolyploidization.</title>
        <authorList>
            <person name="Zhang X."/>
            <person name="Chen Y."/>
            <person name="Wang L."/>
            <person name="Yuan Y."/>
            <person name="Fang M."/>
            <person name="Shi L."/>
            <person name="Lu R."/>
            <person name="Comes H.P."/>
            <person name="Ma Y."/>
            <person name="Chen Y."/>
            <person name="Huang G."/>
            <person name="Zhou Y."/>
            <person name="Zheng Z."/>
            <person name="Qiu Y."/>
        </authorList>
    </citation>
    <scope>NUCLEOTIDE SEQUENCE [LARGE SCALE GENOMIC DNA]</scope>
    <source>
        <tissue evidence="1">Roots</tissue>
    </source>
</reference>
<evidence type="ECO:0000313" key="1">
    <source>
        <dbReference type="EMBL" id="KAK4777737.1"/>
    </source>
</evidence>
<dbReference type="AlphaFoldDB" id="A0AAN7QTB8"/>
<evidence type="ECO:0000313" key="2">
    <source>
        <dbReference type="Proteomes" id="UP001345219"/>
    </source>
</evidence>
<keyword evidence="2" id="KW-1185">Reference proteome</keyword>
<comment type="caution">
    <text evidence="1">The sequence shown here is derived from an EMBL/GenBank/DDBJ whole genome shotgun (WGS) entry which is preliminary data.</text>
</comment>
<accession>A0AAN7QTB8</accession>
<protein>
    <submittedName>
        <fullName evidence="1">Uncharacterized protein</fullName>
    </submittedName>
</protein>
<sequence>MMGLEFVSQGSSHGNSSQPFQYSSRMAPPSRLSASIPCTSLNSLMSSLSYFSSFVHLHPLNLPLPYCPHFSPLSSSTTIPYTYTCLQLYACYKKWRLVPVKNHQSVYDSIAP</sequence>
<gene>
    <name evidence="1" type="ORF">SAY87_017924</name>
</gene>
<proteinExistence type="predicted"/>
<name>A0AAN7QTB8_9MYRT</name>
<organism evidence="1 2">
    <name type="scientific">Trapa incisa</name>
    <dbReference type="NCBI Taxonomy" id="236973"/>
    <lineage>
        <taxon>Eukaryota</taxon>
        <taxon>Viridiplantae</taxon>
        <taxon>Streptophyta</taxon>
        <taxon>Embryophyta</taxon>
        <taxon>Tracheophyta</taxon>
        <taxon>Spermatophyta</taxon>
        <taxon>Magnoliopsida</taxon>
        <taxon>eudicotyledons</taxon>
        <taxon>Gunneridae</taxon>
        <taxon>Pentapetalae</taxon>
        <taxon>rosids</taxon>
        <taxon>malvids</taxon>
        <taxon>Myrtales</taxon>
        <taxon>Lythraceae</taxon>
        <taxon>Trapa</taxon>
    </lineage>
</organism>